<comment type="caution">
    <text evidence="10">The sequence shown here is derived from an EMBL/GenBank/DDBJ whole genome shotgun (WGS) entry which is preliminary data.</text>
</comment>
<keyword evidence="2" id="KW-0479">Metal-binding</keyword>
<dbReference type="InterPro" id="IPR007219">
    <property type="entry name" value="XnlR_reg_dom"/>
</dbReference>
<dbReference type="GO" id="GO:0043565">
    <property type="term" value="F:sequence-specific DNA binding"/>
    <property type="evidence" value="ECO:0007669"/>
    <property type="project" value="TreeGrafter"/>
</dbReference>
<dbReference type="AlphaFoldDB" id="A0A8H6A7T8"/>
<feature type="domain" description="Zn(2)-C6 fungal-type" evidence="9">
    <location>
        <begin position="3"/>
        <end position="33"/>
    </location>
</feature>
<dbReference type="PANTHER" id="PTHR47782:SF12">
    <property type="entry name" value="ZN(II)2CYS6 TRANSCRIPTION FACTOR (EUROFUNG)"/>
    <property type="match status" value="1"/>
</dbReference>
<keyword evidence="5" id="KW-0238">DNA-binding</keyword>
<reference evidence="10 11" key="1">
    <citation type="submission" date="2019-04" db="EMBL/GenBank/DDBJ databases">
        <title>Aspergillus burnettii sp. nov., novel species from soil in southeast Queensland.</title>
        <authorList>
            <person name="Gilchrist C.L.M."/>
            <person name="Pitt J.I."/>
            <person name="Lange L."/>
            <person name="Lacey H.J."/>
            <person name="Vuong D."/>
            <person name="Midgley D.J."/>
            <person name="Greenfield P."/>
            <person name="Bradbury M."/>
            <person name="Lacey E."/>
            <person name="Busk P.K."/>
            <person name="Pilgaard B."/>
            <person name="Chooi Y.H."/>
            <person name="Piggott A.M."/>
        </authorList>
    </citation>
    <scope>NUCLEOTIDE SEQUENCE [LARGE SCALE GENOMIC DNA]</scope>
    <source>
        <strain evidence="10 11">FRR 5400</strain>
    </source>
</reference>
<organism evidence="10 11">
    <name type="scientific">Petromyces alliaceus</name>
    <name type="common">Aspergillus alliaceus</name>
    <dbReference type="NCBI Taxonomy" id="209559"/>
    <lineage>
        <taxon>Eukaryota</taxon>
        <taxon>Fungi</taxon>
        <taxon>Dikarya</taxon>
        <taxon>Ascomycota</taxon>
        <taxon>Pezizomycotina</taxon>
        <taxon>Eurotiomycetes</taxon>
        <taxon>Eurotiomycetidae</taxon>
        <taxon>Eurotiales</taxon>
        <taxon>Aspergillaceae</taxon>
        <taxon>Aspergillus</taxon>
        <taxon>Aspergillus subgen. Circumdati</taxon>
    </lineage>
</organism>
<accession>A0A8H6A7T8</accession>
<evidence type="ECO:0000259" key="9">
    <source>
        <dbReference type="PROSITE" id="PS50048"/>
    </source>
</evidence>
<dbReference type="GO" id="GO:0008270">
    <property type="term" value="F:zinc ion binding"/>
    <property type="evidence" value="ECO:0007669"/>
    <property type="project" value="InterPro"/>
</dbReference>
<dbReference type="EMBL" id="SPNV01000081">
    <property type="protein sequence ID" value="KAF5862135.1"/>
    <property type="molecule type" value="Genomic_DNA"/>
</dbReference>
<evidence type="ECO:0000256" key="5">
    <source>
        <dbReference type="ARBA" id="ARBA00023125"/>
    </source>
</evidence>
<keyword evidence="7" id="KW-0539">Nucleus</keyword>
<dbReference type="GO" id="GO:0005634">
    <property type="term" value="C:nucleus"/>
    <property type="evidence" value="ECO:0007669"/>
    <property type="project" value="UniProtKB-SubCell"/>
</dbReference>
<evidence type="ECO:0000256" key="1">
    <source>
        <dbReference type="ARBA" id="ARBA00004123"/>
    </source>
</evidence>
<evidence type="ECO:0000256" key="2">
    <source>
        <dbReference type="ARBA" id="ARBA00022723"/>
    </source>
</evidence>
<proteinExistence type="predicted"/>
<gene>
    <name evidence="10" type="ORF">ETB97_012120</name>
</gene>
<dbReference type="Pfam" id="PF00172">
    <property type="entry name" value="Zn_clus"/>
    <property type="match status" value="1"/>
</dbReference>
<evidence type="ECO:0000313" key="10">
    <source>
        <dbReference type="EMBL" id="KAF5862135.1"/>
    </source>
</evidence>
<dbReference type="GO" id="GO:0006351">
    <property type="term" value="P:DNA-templated transcription"/>
    <property type="evidence" value="ECO:0007669"/>
    <property type="project" value="InterPro"/>
</dbReference>
<dbReference type="CDD" id="cd12148">
    <property type="entry name" value="fungal_TF_MHR"/>
    <property type="match status" value="1"/>
</dbReference>
<evidence type="ECO:0000313" key="11">
    <source>
        <dbReference type="Proteomes" id="UP000541154"/>
    </source>
</evidence>
<evidence type="ECO:0000256" key="3">
    <source>
        <dbReference type="ARBA" id="ARBA00022833"/>
    </source>
</evidence>
<dbReference type="CDD" id="cd00067">
    <property type="entry name" value="GAL4"/>
    <property type="match status" value="1"/>
</dbReference>
<dbReference type="InterPro" id="IPR036864">
    <property type="entry name" value="Zn2-C6_fun-type_DNA-bd_sf"/>
</dbReference>
<dbReference type="Gene3D" id="4.10.240.10">
    <property type="entry name" value="Zn(2)-C6 fungal-type DNA-binding domain"/>
    <property type="match status" value="1"/>
</dbReference>
<evidence type="ECO:0000256" key="6">
    <source>
        <dbReference type="ARBA" id="ARBA00023163"/>
    </source>
</evidence>
<dbReference type="Pfam" id="PF04082">
    <property type="entry name" value="Fungal_trans"/>
    <property type="match status" value="1"/>
</dbReference>
<dbReference type="GO" id="GO:0045944">
    <property type="term" value="P:positive regulation of transcription by RNA polymerase II"/>
    <property type="evidence" value="ECO:0007669"/>
    <property type="project" value="TreeGrafter"/>
</dbReference>
<dbReference type="SMART" id="SM00906">
    <property type="entry name" value="Fungal_trans"/>
    <property type="match status" value="1"/>
</dbReference>
<evidence type="ECO:0000256" key="8">
    <source>
        <dbReference type="SAM" id="MobiDB-lite"/>
    </source>
</evidence>
<name>A0A8H6A7T8_PETAA</name>
<dbReference type="PROSITE" id="PS50048">
    <property type="entry name" value="ZN2_CY6_FUNGAL_2"/>
    <property type="match status" value="1"/>
</dbReference>
<sequence length="715" mass="81003">MFACERCYSRKTKCDRRLPQCSSCTKSRSLCQYSNKRRDRHFQRGYLTSIETRLHELARDNEQLREHLSIRQDCGDSRQVHQPANRHSLPGSRPVGALQHLTQPIDPLSRTPGEELSYLGSSNGVDFVDVVGRVVDATHTGGLFGRMSASRGIPRRVALPPIPQSVVLVDEVLAMPLIKAYFSHWHLTFPLLHPVAFMQMVQRMYSDPSIYQRNAANAFVFDMVLALGSVASKTVEWSFVHTESHFTRALTHLGSLSHLRDIRLLQALLLYCKYGIHASLRDTSSDMWEVLGRATQLCVELGLHKYSLSTLPKCETHLTGSIPASMQVELQRRCFWCYYNLERIVSISLGRPLALHDDDIHVPLPSAIDDDSLDRALMETRPPCRTVSPFLHHVRLRKIQAKIHRSMYTSRFTQALPLREKQAVRREIFSELQAWRHDVALLQLPSIDQTSVITSVFLHPNWYQALYYSGCLLLFRPSATFPATEGHESDEDINDVLQTIWSSSRHVLASYLDLLRSRHLNYSWVCLYTIFMAGLANVHSVGCCAQRRSRGIQAFLPSYLDVVLDVRDCSSILTAICERWDDARVSCDIFNQLSMSALKELAAVSFQQKHEATEVPEAKLGSNNTIGQQTSATAAHQQKGSARDNFSMLSYESSLPGCTDPATTLDGFLDGHLPNLSPVVEFQQLFQDLQSSIHTTDWVQANEVTLGFSQEWFER</sequence>
<keyword evidence="3" id="KW-0862">Zinc</keyword>
<dbReference type="InterPro" id="IPR001138">
    <property type="entry name" value="Zn2Cys6_DnaBD"/>
</dbReference>
<keyword evidence="4" id="KW-0805">Transcription regulation</keyword>
<protein>
    <recommendedName>
        <fullName evidence="9">Zn(2)-C6 fungal-type domain-containing protein</fullName>
    </recommendedName>
</protein>
<comment type="subcellular location">
    <subcellularLocation>
        <location evidence="1">Nucleus</location>
    </subcellularLocation>
</comment>
<evidence type="ECO:0000256" key="7">
    <source>
        <dbReference type="ARBA" id="ARBA00023242"/>
    </source>
</evidence>
<keyword evidence="6" id="KW-0804">Transcription</keyword>
<dbReference type="GO" id="GO:0000981">
    <property type="term" value="F:DNA-binding transcription factor activity, RNA polymerase II-specific"/>
    <property type="evidence" value="ECO:0007669"/>
    <property type="project" value="InterPro"/>
</dbReference>
<dbReference type="SUPFAM" id="SSF57701">
    <property type="entry name" value="Zn2/Cys6 DNA-binding domain"/>
    <property type="match status" value="1"/>
</dbReference>
<dbReference type="PANTHER" id="PTHR47782">
    <property type="entry name" value="ZN(II)2CYS6 TRANSCRIPTION FACTOR (EUROFUNG)-RELATED"/>
    <property type="match status" value="1"/>
</dbReference>
<evidence type="ECO:0000256" key="4">
    <source>
        <dbReference type="ARBA" id="ARBA00023015"/>
    </source>
</evidence>
<dbReference type="Proteomes" id="UP000541154">
    <property type="component" value="Unassembled WGS sequence"/>
</dbReference>
<feature type="region of interest" description="Disordered" evidence="8">
    <location>
        <begin position="74"/>
        <end position="96"/>
    </location>
</feature>
<keyword evidence="11" id="KW-1185">Reference proteome</keyword>
<dbReference type="InterPro" id="IPR052202">
    <property type="entry name" value="Yeast_MetPath_Reg"/>
</dbReference>